<evidence type="ECO:0000259" key="1">
    <source>
        <dbReference type="Pfam" id="PF16289"/>
    </source>
</evidence>
<dbReference type="Pfam" id="PF16289">
    <property type="entry name" value="PIN_12"/>
    <property type="match status" value="1"/>
</dbReference>
<name>A0A1I2MI12_9BACT</name>
<dbReference type="EMBL" id="FONW01000024">
    <property type="protein sequence ID" value="SFF91082.1"/>
    <property type="molecule type" value="Genomic_DNA"/>
</dbReference>
<evidence type="ECO:0000313" key="3">
    <source>
        <dbReference type="Proteomes" id="UP000198964"/>
    </source>
</evidence>
<evidence type="ECO:0000313" key="2">
    <source>
        <dbReference type="EMBL" id="SFF91082.1"/>
    </source>
</evidence>
<proteinExistence type="predicted"/>
<dbReference type="RefSeq" id="WP_093921784.1">
    <property type="nucleotide sequence ID" value="NZ_FONW01000024.1"/>
</dbReference>
<gene>
    <name evidence="2" type="ORF">SAMN05216283_1242</name>
</gene>
<dbReference type="Proteomes" id="UP000198964">
    <property type="component" value="Unassembled WGS sequence"/>
</dbReference>
<dbReference type="InterPro" id="IPR029060">
    <property type="entry name" value="PIN-like_dom_sf"/>
</dbReference>
<organism evidence="2 3">
    <name type="scientific">Sunxiuqinia elliptica</name>
    <dbReference type="NCBI Taxonomy" id="655355"/>
    <lineage>
        <taxon>Bacteria</taxon>
        <taxon>Pseudomonadati</taxon>
        <taxon>Bacteroidota</taxon>
        <taxon>Bacteroidia</taxon>
        <taxon>Marinilabiliales</taxon>
        <taxon>Prolixibacteraceae</taxon>
        <taxon>Sunxiuqinia</taxon>
    </lineage>
</organism>
<protein>
    <recommendedName>
        <fullName evidence="1">DUF4935 domain-containing protein</fullName>
    </recommendedName>
</protein>
<sequence>MNVFLDTNILYEDYFFDNKSPKKILEYARNGVINLYMSEIVRLELRWQFQKEIEAKNRELSKVIKDSKRLKIETEITLLDLNSQLEKFDRFYSRLEHIDNFTIVHYKNEYLPDIVDRAIYRKKPFTEEKTELKDALIWKSYSDFVESNQLEDCILLTNNTSDFCPKKDKSKIHPDLLADTEKFSVINSSFEFLKTKSPILESPIVQFQAYMNQLDFNDDLVKELIIENFDKEIEKEVHKKIENLSPNDILNSDYWYDGYVSGSDVEILDCEDVEYEILADNALVSGKVYVACETECYQYNAARDHGEETFTYINDQTIIFEIFFNFDMRENEECSEFEITDLDINEVN</sequence>
<dbReference type="AlphaFoldDB" id="A0A1I2MI12"/>
<dbReference type="InterPro" id="IPR032557">
    <property type="entry name" value="DUF4935"/>
</dbReference>
<dbReference type="SUPFAM" id="SSF88723">
    <property type="entry name" value="PIN domain-like"/>
    <property type="match status" value="1"/>
</dbReference>
<feature type="domain" description="DUF4935" evidence="1">
    <location>
        <begin position="3"/>
        <end position="163"/>
    </location>
</feature>
<keyword evidence="3" id="KW-1185">Reference proteome</keyword>
<accession>A0A1I2MI12</accession>
<reference evidence="2 3" key="1">
    <citation type="submission" date="2016-10" db="EMBL/GenBank/DDBJ databases">
        <authorList>
            <person name="de Groot N.N."/>
        </authorList>
    </citation>
    <scope>NUCLEOTIDE SEQUENCE [LARGE SCALE GENOMIC DNA]</scope>
    <source>
        <strain evidence="2 3">CGMCC 1.9156</strain>
    </source>
</reference>